<feature type="region of interest" description="Disordered" evidence="1">
    <location>
        <begin position="265"/>
        <end position="292"/>
    </location>
</feature>
<protein>
    <submittedName>
        <fullName evidence="3">Codanin 1</fullName>
    </submittedName>
</protein>
<evidence type="ECO:0000256" key="1">
    <source>
        <dbReference type="SAM" id="MobiDB-lite"/>
    </source>
</evidence>
<dbReference type="GeneTree" id="ENSGT00940000164449"/>
<name>A0A8C6W126_NOTFU</name>
<reference evidence="3" key="3">
    <citation type="submission" date="2025-09" db="UniProtKB">
        <authorList>
            <consortium name="Ensembl"/>
        </authorList>
    </citation>
    <scope>IDENTIFICATION</scope>
</reference>
<dbReference type="Ensembl" id="ENSNFUT00015056872.1">
    <property type="protein sequence ID" value="ENSNFUP00015054566.1"/>
    <property type="gene ID" value="ENSNFUG00015025323.1"/>
</dbReference>
<accession>A0A8C6W126</accession>
<dbReference type="Pfam" id="PF15296">
    <property type="entry name" value="Codanin-1_C"/>
    <property type="match status" value="1"/>
</dbReference>
<evidence type="ECO:0000259" key="2">
    <source>
        <dbReference type="Pfam" id="PF15296"/>
    </source>
</evidence>
<feature type="compositionally biased region" description="Polar residues" evidence="1">
    <location>
        <begin position="208"/>
        <end position="218"/>
    </location>
</feature>
<sequence length="1091" mass="120894">MAALLESLMLRKVDINTVLGWLKDSFTEPEFTVQKLEFVPFLLNFLREQSSQVLTNGPATPAKTPSFSDKLAGRSTSSGAGSRSASRVQLFSPAPSVSPGSESEAAGPSGLTVGGQLRHEGGRGDLHSNEAGRWEAGGRRSARGVGGGHTRMGEQVSPPFAGQLNLNNLEDFPPVGSSPISPATSKPSRRINPTPVSGDRPHSKPKTCFTSTPFQKASSPLLETEASDGLMTAGSSMRLKEERELLKREKTKRAQQVASPLLSALDPCTPTKTGARTGSKVTSDMPTSPEPSKVTFSSELDVLVELYCTCISENLVPNIFLELFFVMQLLTSWAHHTHDNEEQKSLCAANTEVLERCYLRQVHNCVYFAVKVLENQFQWVLIAHLDKCTLRLLAENERVACFSPDLRDRLTQAQDRSTAKLSPSASTFIHSVPFQPATDNRSNFFSDKAFHTFKKQRDVFYEVLREWEDLHKEPGWSFDAALGGRIRGIMSQLTSAGNHSHFARLFLKQLVQVCKGPRPSSSSVDAADADLLGMLGADSLGRLKRLEERLIQPHGVVGPCPPPSFPGHQEFFRDFIQTASCCQLNQHLQDSLCQQLLQLDEVSILSPAAPIGDGEEEEEEEDGDMEQQKQRFSSVLLLARLLAKFLGFISFFPYQTSGRPSRDIQETSVALRSKVTSLPVLDVCAVLNNSIRRKRTILTVPWLVEFLSMLDFIGPLLLCYRTTLGSLLLLYRFDSADLSEEMCYLNKLLLVSVLGWLFQIPVIPEDIFLTCEFTAAVREADGVTGSAGLDCIPLVDQRLLYTCCPFLGEFRKLLAAFVSGSTARSGGIIRKITPTSAELKDTPTAMRSQQKLQVDLEQAFFHNQPPSLRRTVEFVAERVGSNAVKHMKATLVRELVERGEKMLRDGLESPNSNASMLNESICARLCEAGLEALAKATKYCDEKSPEAIRVLLPDETTPTVLTTSENITKRLAAEKACGWLSANITGSEIKTPLRSRFDGFTVTELVPFLLHLRRMKINYTYLVAVGPRTDDELPTGSHLRTLIHRVGDTLTCRKVHEYIRQTPVLDLLIFVCMDHTLLLFFNLYLVPDFYI</sequence>
<proteinExistence type="predicted"/>
<dbReference type="Proteomes" id="UP000694548">
    <property type="component" value="Chromosome sgr16"/>
</dbReference>
<dbReference type="InterPro" id="IPR040031">
    <property type="entry name" value="Codanin-1"/>
</dbReference>
<gene>
    <name evidence="3" type="primary">cdan1</name>
</gene>
<feature type="region of interest" description="Disordered" evidence="1">
    <location>
        <begin position="53"/>
        <end position="236"/>
    </location>
</feature>
<feature type="compositionally biased region" description="Polar residues" evidence="1">
    <location>
        <begin position="53"/>
        <end position="67"/>
    </location>
</feature>
<evidence type="ECO:0000313" key="3">
    <source>
        <dbReference type="Ensembl" id="ENSNFUP00015054566.1"/>
    </source>
</evidence>
<organism evidence="3 4">
    <name type="scientific">Nothobranchius furzeri</name>
    <name type="common">Turquoise killifish</name>
    <dbReference type="NCBI Taxonomy" id="105023"/>
    <lineage>
        <taxon>Eukaryota</taxon>
        <taxon>Metazoa</taxon>
        <taxon>Chordata</taxon>
        <taxon>Craniata</taxon>
        <taxon>Vertebrata</taxon>
        <taxon>Euteleostomi</taxon>
        <taxon>Actinopterygii</taxon>
        <taxon>Neopterygii</taxon>
        <taxon>Teleostei</taxon>
        <taxon>Neoteleostei</taxon>
        <taxon>Acanthomorphata</taxon>
        <taxon>Ovalentaria</taxon>
        <taxon>Atherinomorphae</taxon>
        <taxon>Cyprinodontiformes</taxon>
        <taxon>Nothobranchiidae</taxon>
        <taxon>Nothobranchius</taxon>
    </lineage>
</organism>
<dbReference type="InterPro" id="IPR028171">
    <property type="entry name" value="Codanin-1_C"/>
</dbReference>
<reference evidence="3" key="2">
    <citation type="submission" date="2025-08" db="UniProtKB">
        <authorList>
            <consortium name="Ensembl"/>
        </authorList>
    </citation>
    <scope>IDENTIFICATION</scope>
</reference>
<dbReference type="GO" id="GO:0006325">
    <property type="term" value="P:chromatin organization"/>
    <property type="evidence" value="ECO:0007669"/>
    <property type="project" value="TreeGrafter"/>
</dbReference>
<feature type="compositionally biased region" description="Basic and acidic residues" evidence="1">
    <location>
        <begin position="117"/>
        <end position="138"/>
    </location>
</feature>
<feature type="domain" description="Codanin-1 C-terminal" evidence="2">
    <location>
        <begin position="790"/>
        <end position="904"/>
    </location>
</feature>
<evidence type="ECO:0000313" key="4">
    <source>
        <dbReference type="Proteomes" id="UP000694548"/>
    </source>
</evidence>
<dbReference type="PANTHER" id="PTHR28678:SF1">
    <property type="entry name" value="CODANIN-1"/>
    <property type="match status" value="1"/>
</dbReference>
<feature type="compositionally biased region" description="Low complexity" evidence="1">
    <location>
        <begin position="73"/>
        <end position="87"/>
    </location>
</feature>
<keyword evidence="4" id="KW-1185">Reference proteome</keyword>
<dbReference type="AlphaFoldDB" id="A0A8C6W126"/>
<feature type="compositionally biased region" description="Polar residues" evidence="1">
    <location>
        <begin position="270"/>
        <end position="286"/>
    </location>
</feature>
<dbReference type="GO" id="GO:0005634">
    <property type="term" value="C:nucleus"/>
    <property type="evidence" value="ECO:0007669"/>
    <property type="project" value="TreeGrafter"/>
</dbReference>
<dbReference type="PANTHER" id="PTHR28678">
    <property type="entry name" value="CODANIN-1"/>
    <property type="match status" value="1"/>
</dbReference>
<reference evidence="3" key="1">
    <citation type="submission" date="2014-08" db="EMBL/GenBank/DDBJ databases">
        <authorList>
            <person name="Senf B."/>
            <person name="Petzold A."/>
            <person name="Downie B.R."/>
            <person name="Koch P."/>
            <person name="Platzer M."/>
        </authorList>
    </citation>
    <scope>NUCLEOTIDE SEQUENCE [LARGE SCALE GENOMIC DNA]</scope>
    <source>
        <strain evidence="3">GRZ</strain>
    </source>
</reference>